<evidence type="ECO:0000259" key="10">
    <source>
        <dbReference type="Pfam" id="PF18967"/>
    </source>
</evidence>
<dbReference type="InterPro" id="IPR043760">
    <property type="entry name" value="PycTM_dom"/>
</dbReference>
<gene>
    <name evidence="11" type="ORF">OHA16_04635</name>
</gene>
<feature type="domain" description="Pycsar effector protein" evidence="10">
    <location>
        <begin position="31"/>
        <end position="181"/>
    </location>
</feature>
<evidence type="ECO:0000313" key="11">
    <source>
        <dbReference type="EMBL" id="WUQ82322.1"/>
    </source>
</evidence>
<keyword evidence="5 9" id="KW-1133">Transmembrane helix</keyword>
<proteinExistence type="predicted"/>
<dbReference type="Proteomes" id="UP001432222">
    <property type="component" value="Chromosome"/>
</dbReference>
<evidence type="ECO:0000256" key="5">
    <source>
        <dbReference type="ARBA" id="ARBA00022989"/>
    </source>
</evidence>
<keyword evidence="12" id="KW-1185">Reference proteome</keyword>
<evidence type="ECO:0000256" key="9">
    <source>
        <dbReference type="SAM" id="Phobius"/>
    </source>
</evidence>
<evidence type="ECO:0000256" key="4">
    <source>
        <dbReference type="ARBA" id="ARBA00022741"/>
    </source>
</evidence>
<evidence type="ECO:0000256" key="7">
    <source>
        <dbReference type="ARBA" id="ARBA00023136"/>
    </source>
</evidence>
<sequence>MYRRRAAPIAGPTAAPTAARAEPTPQAVAAMERLLAANSAELTRADTKAAVLLGFAGAALGAFVPLTRKDGAGIAAHGWDTRVLWWTAVLSALFAVACFVSALAPRHRKGRGDDAQGPGYFGHIGAGAGRGRLGRAFEHAGRDPAGPLLASLVATSAILRVKYRWIEAGAVLLLLALPQFAAVLRPGA</sequence>
<keyword evidence="2" id="KW-1003">Cell membrane</keyword>
<name>A0ABZ1TXA1_9ACTN</name>
<feature type="compositionally biased region" description="Low complexity" evidence="8">
    <location>
        <begin position="7"/>
        <end position="22"/>
    </location>
</feature>
<accession>A0ABZ1TXA1</accession>
<feature type="transmembrane region" description="Helical" evidence="9">
    <location>
        <begin position="165"/>
        <end position="184"/>
    </location>
</feature>
<evidence type="ECO:0000313" key="12">
    <source>
        <dbReference type="Proteomes" id="UP001432222"/>
    </source>
</evidence>
<reference evidence="11" key="1">
    <citation type="submission" date="2022-10" db="EMBL/GenBank/DDBJ databases">
        <title>The complete genomes of actinobacterial strains from the NBC collection.</title>
        <authorList>
            <person name="Joergensen T.S."/>
            <person name="Alvarez Arevalo M."/>
            <person name="Sterndorff E.B."/>
            <person name="Faurdal D."/>
            <person name="Vuksanovic O."/>
            <person name="Mourched A.-S."/>
            <person name="Charusanti P."/>
            <person name="Shaw S."/>
            <person name="Blin K."/>
            <person name="Weber T."/>
        </authorList>
    </citation>
    <scope>NUCLEOTIDE SEQUENCE</scope>
    <source>
        <strain evidence="11">NBC_00222</strain>
    </source>
</reference>
<feature type="transmembrane region" description="Helical" evidence="9">
    <location>
        <begin position="83"/>
        <end position="104"/>
    </location>
</feature>
<keyword evidence="4" id="KW-0547">Nucleotide-binding</keyword>
<keyword evidence="3 9" id="KW-0812">Transmembrane</keyword>
<comment type="subcellular location">
    <subcellularLocation>
        <location evidence="1">Cell membrane</location>
    </subcellularLocation>
</comment>
<dbReference type="EMBL" id="CP108110">
    <property type="protein sequence ID" value="WUQ82322.1"/>
    <property type="molecule type" value="Genomic_DNA"/>
</dbReference>
<evidence type="ECO:0000256" key="1">
    <source>
        <dbReference type="ARBA" id="ARBA00004236"/>
    </source>
</evidence>
<feature type="region of interest" description="Disordered" evidence="8">
    <location>
        <begin position="1"/>
        <end position="22"/>
    </location>
</feature>
<keyword evidence="7 9" id="KW-0472">Membrane</keyword>
<dbReference type="RefSeq" id="WP_328953389.1">
    <property type="nucleotide sequence ID" value="NZ_CP108110.1"/>
</dbReference>
<keyword evidence="6" id="KW-0051">Antiviral defense</keyword>
<dbReference type="Pfam" id="PF18967">
    <property type="entry name" value="PycTM"/>
    <property type="match status" value="1"/>
</dbReference>
<evidence type="ECO:0000256" key="3">
    <source>
        <dbReference type="ARBA" id="ARBA00022692"/>
    </source>
</evidence>
<evidence type="ECO:0000256" key="6">
    <source>
        <dbReference type="ARBA" id="ARBA00023118"/>
    </source>
</evidence>
<evidence type="ECO:0000256" key="8">
    <source>
        <dbReference type="SAM" id="MobiDB-lite"/>
    </source>
</evidence>
<organism evidence="11 12">
    <name type="scientific">Kitasatospora purpeofusca</name>
    <dbReference type="NCBI Taxonomy" id="67352"/>
    <lineage>
        <taxon>Bacteria</taxon>
        <taxon>Bacillati</taxon>
        <taxon>Actinomycetota</taxon>
        <taxon>Actinomycetes</taxon>
        <taxon>Kitasatosporales</taxon>
        <taxon>Streptomycetaceae</taxon>
        <taxon>Kitasatospora</taxon>
    </lineage>
</organism>
<evidence type="ECO:0000256" key="2">
    <source>
        <dbReference type="ARBA" id="ARBA00022475"/>
    </source>
</evidence>
<protein>
    <submittedName>
        <fullName evidence="11">DUF5706 domain-containing protein</fullName>
    </submittedName>
</protein>